<dbReference type="EMBL" id="CTRP01000014">
    <property type="protein sequence ID" value="CQR73767.1"/>
    <property type="molecule type" value="Genomic_DNA"/>
</dbReference>
<dbReference type="Pfam" id="PF00497">
    <property type="entry name" value="SBP_bac_3"/>
    <property type="match status" value="1"/>
</dbReference>
<dbReference type="Gene3D" id="3.40.190.10">
    <property type="entry name" value="Periplasmic binding protein-like II"/>
    <property type="match status" value="2"/>
</dbReference>
<dbReference type="PANTHER" id="PTHR35936">
    <property type="entry name" value="MEMBRANE-BOUND LYTIC MUREIN TRANSGLYCOSYLASE F"/>
    <property type="match status" value="1"/>
</dbReference>
<evidence type="ECO:0000313" key="8">
    <source>
        <dbReference type="Proteomes" id="UP000049855"/>
    </source>
</evidence>
<dbReference type="PROSITE" id="PS01039">
    <property type="entry name" value="SBP_BACTERIAL_3"/>
    <property type="match status" value="1"/>
</dbReference>
<evidence type="ECO:0000256" key="1">
    <source>
        <dbReference type="ARBA" id="ARBA00004196"/>
    </source>
</evidence>
<dbReference type="GO" id="GO:0030313">
    <property type="term" value="C:cell envelope"/>
    <property type="evidence" value="ECO:0007669"/>
    <property type="project" value="UniProtKB-SubCell"/>
</dbReference>
<feature type="signal peptide" evidence="5">
    <location>
        <begin position="1"/>
        <end position="21"/>
    </location>
</feature>
<sequence>MFGRRSIVILFTALIAMVFFAAGCGSQSTGTETKQQAAKVIRVGTSGEYYPWCFKKDDKLQGFEIDVWNEIGKRAGYSVEFKVSKFSGLFGMLDAGQIDTIAHQISTTEERRKKYDFSETYAYSAYQFVVKKDSSLNNLEDFKGKKVGVVLGGNGEKTLRDLDKNKEITITTYDGTPMEKDVEMGRLDAAWLGAIKAQTTIEQGNLNLKLASAKTGVFEINQYPFTKEEKNKQLILDVNKAIKSMQEDGTLSQISMKWFKTDTTKKQ</sequence>
<dbReference type="SMART" id="SM00062">
    <property type="entry name" value="PBPb"/>
    <property type="match status" value="1"/>
</dbReference>
<dbReference type="RefSeq" id="WP_021171028.1">
    <property type="nucleotide sequence ID" value="NZ_CTRP01000014.1"/>
</dbReference>
<evidence type="ECO:0000256" key="5">
    <source>
        <dbReference type="SAM" id="SignalP"/>
    </source>
</evidence>
<dbReference type="Proteomes" id="UP000049855">
    <property type="component" value="Unassembled WGS sequence"/>
</dbReference>
<evidence type="ECO:0000256" key="3">
    <source>
        <dbReference type="ARBA" id="ARBA00022729"/>
    </source>
</evidence>
<gene>
    <name evidence="7" type="ORF">SpAn4DRAFT_0229</name>
</gene>
<dbReference type="PROSITE" id="PS51257">
    <property type="entry name" value="PROKAR_LIPOPROTEIN"/>
    <property type="match status" value="1"/>
</dbReference>
<dbReference type="InterPro" id="IPR001638">
    <property type="entry name" value="Solute-binding_3/MltF_N"/>
</dbReference>
<comment type="similarity">
    <text evidence="2 4">Belongs to the bacterial solute-binding protein 3 family.</text>
</comment>
<accession>A0A0U1L263</accession>
<evidence type="ECO:0000259" key="6">
    <source>
        <dbReference type="SMART" id="SM00062"/>
    </source>
</evidence>
<organism evidence="7 8">
    <name type="scientific">Sporomusa ovata</name>
    <dbReference type="NCBI Taxonomy" id="2378"/>
    <lineage>
        <taxon>Bacteria</taxon>
        <taxon>Bacillati</taxon>
        <taxon>Bacillota</taxon>
        <taxon>Negativicutes</taxon>
        <taxon>Selenomonadales</taxon>
        <taxon>Sporomusaceae</taxon>
        <taxon>Sporomusa</taxon>
    </lineage>
</organism>
<dbReference type="SUPFAM" id="SSF53850">
    <property type="entry name" value="Periplasmic binding protein-like II"/>
    <property type="match status" value="1"/>
</dbReference>
<proteinExistence type="inferred from homology"/>
<name>A0A0U1L263_9FIRM</name>
<keyword evidence="8" id="KW-1185">Reference proteome</keyword>
<evidence type="ECO:0000256" key="4">
    <source>
        <dbReference type="RuleBase" id="RU003744"/>
    </source>
</evidence>
<reference evidence="8" key="1">
    <citation type="submission" date="2015-03" db="EMBL/GenBank/DDBJ databases">
        <authorList>
            <person name="Nijsse Bart"/>
        </authorList>
    </citation>
    <scope>NUCLEOTIDE SEQUENCE [LARGE SCALE GENOMIC DNA]</scope>
</reference>
<dbReference type="InterPro" id="IPR018313">
    <property type="entry name" value="SBP_3_CS"/>
</dbReference>
<dbReference type="CDD" id="cd13709">
    <property type="entry name" value="PBP2_YxeM"/>
    <property type="match status" value="1"/>
</dbReference>
<comment type="subcellular location">
    <subcellularLocation>
        <location evidence="1">Cell envelope</location>
    </subcellularLocation>
</comment>
<keyword evidence="3 5" id="KW-0732">Signal</keyword>
<feature type="chain" id="PRO_5006710717" evidence="5">
    <location>
        <begin position="22"/>
        <end position="267"/>
    </location>
</feature>
<evidence type="ECO:0000313" key="7">
    <source>
        <dbReference type="EMBL" id="CQR73767.1"/>
    </source>
</evidence>
<dbReference type="AlphaFoldDB" id="A0A0U1L263"/>
<feature type="domain" description="Solute-binding protein family 3/N-terminal" evidence="6">
    <location>
        <begin position="40"/>
        <end position="262"/>
    </location>
</feature>
<dbReference type="PANTHER" id="PTHR35936:SF19">
    <property type="entry name" value="AMINO-ACID-BINDING PROTEIN YXEM-RELATED"/>
    <property type="match status" value="1"/>
</dbReference>
<evidence type="ECO:0000256" key="2">
    <source>
        <dbReference type="ARBA" id="ARBA00010333"/>
    </source>
</evidence>
<protein>
    <submittedName>
        <fullName evidence="7">Amino acid ABC transporter, periplasmic amino acid-binding portion</fullName>
    </submittedName>
</protein>